<accession>A0A0F9I2P9</accession>
<evidence type="ECO:0000313" key="1">
    <source>
        <dbReference type="EMBL" id="KKM21807.1"/>
    </source>
</evidence>
<reference evidence="1" key="1">
    <citation type="journal article" date="2015" name="Nature">
        <title>Complex archaea that bridge the gap between prokaryotes and eukaryotes.</title>
        <authorList>
            <person name="Spang A."/>
            <person name="Saw J.H."/>
            <person name="Jorgensen S.L."/>
            <person name="Zaremba-Niedzwiedzka K."/>
            <person name="Martijn J."/>
            <person name="Lind A.E."/>
            <person name="van Eijk R."/>
            <person name="Schleper C."/>
            <person name="Guy L."/>
            <person name="Ettema T.J."/>
        </authorList>
    </citation>
    <scope>NUCLEOTIDE SEQUENCE</scope>
</reference>
<comment type="caution">
    <text evidence="1">The sequence shown here is derived from an EMBL/GenBank/DDBJ whole genome shotgun (WGS) entry which is preliminary data.</text>
</comment>
<protein>
    <submittedName>
        <fullName evidence="1">Uncharacterized protein</fullName>
    </submittedName>
</protein>
<organism evidence="1">
    <name type="scientific">marine sediment metagenome</name>
    <dbReference type="NCBI Taxonomy" id="412755"/>
    <lineage>
        <taxon>unclassified sequences</taxon>
        <taxon>metagenomes</taxon>
        <taxon>ecological metagenomes</taxon>
    </lineage>
</organism>
<feature type="non-terminal residue" evidence="1">
    <location>
        <position position="1"/>
    </location>
</feature>
<dbReference type="AlphaFoldDB" id="A0A0F9I2P9"/>
<gene>
    <name evidence="1" type="ORF">LCGC14_1631740</name>
</gene>
<name>A0A0F9I2P9_9ZZZZ</name>
<sequence>LRELSKQLLLTPASRMQVRGLKPQRRKDAIGEVLEKRRRPVR</sequence>
<dbReference type="EMBL" id="LAZR01013474">
    <property type="protein sequence ID" value="KKM21807.1"/>
    <property type="molecule type" value="Genomic_DNA"/>
</dbReference>
<proteinExistence type="predicted"/>